<keyword evidence="1" id="KW-0472">Membrane</keyword>
<feature type="transmembrane region" description="Helical" evidence="1">
    <location>
        <begin position="423"/>
        <end position="441"/>
    </location>
</feature>
<keyword evidence="2" id="KW-0732">Signal</keyword>
<organism evidence="3 4">
    <name type="scientific">Serendipita indica (strain DSM 11827)</name>
    <name type="common">Root endophyte fungus</name>
    <name type="synonym">Piriformospora indica</name>
    <dbReference type="NCBI Taxonomy" id="1109443"/>
    <lineage>
        <taxon>Eukaryota</taxon>
        <taxon>Fungi</taxon>
        <taxon>Dikarya</taxon>
        <taxon>Basidiomycota</taxon>
        <taxon>Agaricomycotina</taxon>
        <taxon>Agaricomycetes</taxon>
        <taxon>Sebacinales</taxon>
        <taxon>Serendipitaceae</taxon>
        <taxon>Serendipita</taxon>
    </lineage>
</organism>
<dbReference type="eggNOG" id="ENOG502SPX8">
    <property type="taxonomic scope" value="Eukaryota"/>
</dbReference>
<dbReference type="PANTHER" id="PTHR35043">
    <property type="entry name" value="TRANSCRIPTION FACTOR DOMAIN-CONTAINING PROTEIN"/>
    <property type="match status" value="1"/>
</dbReference>
<dbReference type="PANTHER" id="PTHR35043:SF7">
    <property type="entry name" value="TRANSCRIPTION FACTOR DOMAIN-CONTAINING PROTEIN"/>
    <property type="match status" value="1"/>
</dbReference>
<reference evidence="3 4" key="1">
    <citation type="journal article" date="2011" name="PLoS Pathog.">
        <title>Endophytic Life Strategies Decoded by Genome and Transcriptome Analyses of the Mutualistic Root Symbiont Piriformospora indica.</title>
        <authorList>
            <person name="Zuccaro A."/>
            <person name="Lahrmann U."/>
            <person name="Guldener U."/>
            <person name="Langen G."/>
            <person name="Pfiffi S."/>
            <person name="Biedenkopf D."/>
            <person name="Wong P."/>
            <person name="Samans B."/>
            <person name="Grimm C."/>
            <person name="Basiewicz M."/>
            <person name="Murat C."/>
            <person name="Martin F."/>
            <person name="Kogel K.H."/>
        </authorList>
    </citation>
    <scope>NUCLEOTIDE SEQUENCE [LARGE SCALE GENOMIC DNA]</scope>
    <source>
        <strain evidence="3 4">DSM 11827</strain>
    </source>
</reference>
<evidence type="ECO:0000313" key="4">
    <source>
        <dbReference type="Proteomes" id="UP000007148"/>
    </source>
</evidence>
<dbReference type="HOGENOM" id="CLU_022883_6_1_1"/>
<dbReference type="EMBL" id="CAFZ01000312">
    <property type="protein sequence ID" value="CCA74425.1"/>
    <property type="molecule type" value="Genomic_DNA"/>
</dbReference>
<feature type="transmembrane region" description="Helical" evidence="1">
    <location>
        <begin position="264"/>
        <end position="282"/>
    </location>
</feature>
<dbReference type="OrthoDB" id="9451547at2759"/>
<gene>
    <name evidence="3" type="ORF">PIIN_08377</name>
</gene>
<feature type="transmembrane region" description="Helical" evidence="1">
    <location>
        <begin position="91"/>
        <end position="116"/>
    </location>
</feature>
<feature type="transmembrane region" description="Helical" evidence="1">
    <location>
        <begin position="359"/>
        <end position="379"/>
    </location>
</feature>
<sequence length="474" mass="53434">MLVESRIFFVLMALAVAVYSLSARAAQDLASNATECLSPRTKEYRSLPGIIWSCLTTTFLCIWVALHLNVPEPVDTRGLGYLTRFKIWTKSVLRCNVVPIIVTLVFPEWVLGMAILQFTKATRLAKDIGATRQQGFFIIMGGFHLFERGQQSSYDANGEQDEESNHLLFRKSALEAGDGRREYAPSKRATKAVDEEFGKPIHPLDEFDVRRLIKDDKLLLPTPAELQDKCKNDGLAKFLVIVQTLWFIAHCIARKVSNLPLTELEVVTLGYTLLTVAMYIAWWDKPYRVTFPVRVYETLPERTEEQKRLKQEMEEHGLLSRALAYAVGVQGGYVDLRSLKQVPMFHSGYNKDEGTAGDLVGFLTTIIVGTVFGAVHFLAWSSPFPSHHMQFLWRFASIVMTAVPPAAIVVLFSAVGIDKISRSLGMVIMLLQFLLMPLYFVGRGITIMLALVTLGTLPLDAYRDMEWSDFFPHI</sequence>
<comment type="caution">
    <text evidence="3">The sequence shown here is derived from an EMBL/GenBank/DDBJ whole genome shotgun (WGS) entry which is preliminary data.</text>
</comment>
<name>G4TSY2_SERID</name>
<dbReference type="AlphaFoldDB" id="G4TSY2"/>
<evidence type="ECO:0000256" key="2">
    <source>
        <dbReference type="SAM" id="SignalP"/>
    </source>
</evidence>
<dbReference type="Proteomes" id="UP000007148">
    <property type="component" value="Unassembled WGS sequence"/>
</dbReference>
<feature type="signal peptide" evidence="2">
    <location>
        <begin position="1"/>
        <end position="25"/>
    </location>
</feature>
<keyword evidence="1" id="KW-1133">Transmembrane helix</keyword>
<feature type="chain" id="PRO_5003468755" evidence="2">
    <location>
        <begin position="26"/>
        <end position="474"/>
    </location>
</feature>
<accession>G4TSY2</accession>
<feature type="transmembrane region" description="Helical" evidence="1">
    <location>
        <begin position="49"/>
        <end position="70"/>
    </location>
</feature>
<dbReference type="InParanoid" id="G4TSY2"/>
<protein>
    <submittedName>
        <fullName evidence="3">Uncharacterized protein</fullName>
    </submittedName>
</protein>
<proteinExistence type="predicted"/>
<dbReference type="OMA" id="PFAIERM"/>
<keyword evidence="1" id="KW-0812">Transmembrane</keyword>
<evidence type="ECO:0000256" key="1">
    <source>
        <dbReference type="SAM" id="Phobius"/>
    </source>
</evidence>
<evidence type="ECO:0000313" key="3">
    <source>
        <dbReference type="EMBL" id="CCA74425.1"/>
    </source>
</evidence>
<keyword evidence="4" id="KW-1185">Reference proteome</keyword>
<feature type="transmembrane region" description="Helical" evidence="1">
    <location>
        <begin position="391"/>
        <end position="417"/>
    </location>
</feature>